<evidence type="ECO:0000313" key="3">
    <source>
        <dbReference type="EMBL" id="EWC88578.1"/>
    </source>
</evidence>
<accession>W7JUE2</accession>
<protein>
    <recommendedName>
        <fullName evidence="2">PLOD1-3-like GT domain-containing protein</fullName>
    </recommendedName>
</protein>
<dbReference type="CDD" id="cd22997">
    <property type="entry name" value="GT_LH"/>
    <property type="match status" value="1"/>
</dbReference>
<evidence type="ECO:0000256" key="1">
    <source>
        <dbReference type="SAM" id="Phobius"/>
    </source>
</evidence>
<dbReference type="PANTHER" id="PTHR36587">
    <property type="entry name" value="EXPRESSION SITE-ASSOCIATED GENE 3 (ESAG3)-LIKE PROTEIN"/>
    <property type="match status" value="1"/>
</dbReference>
<dbReference type="AlphaFoldDB" id="W7JUE2"/>
<keyword evidence="1" id="KW-1133">Transmembrane helix</keyword>
<keyword evidence="4" id="KW-1185">Reference proteome</keyword>
<feature type="transmembrane region" description="Helical" evidence="1">
    <location>
        <begin position="515"/>
        <end position="538"/>
    </location>
</feature>
<feature type="transmembrane region" description="Helical" evidence="1">
    <location>
        <begin position="559"/>
        <end position="583"/>
    </location>
</feature>
<reference evidence="3 4" key="1">
    <citation type="submission" date="2013-02" db="EMBL/GenBank/DDBJ databases">
        <title>The Genome Sequence of Plasmodium falciparum NF54.</title>
        <authorList>
            <consortium name="The Broad Institute Genome Sequencing Platform"/>
            <consortium name="The Broad Institute Genome Sequencing Center for Infectious Disease"/>
            <person name="Neafsey D."/>
            <person name="Cheeseman I."/>
            <person name="Volkman S."/>
            <person name="Adams J."/>
            <person name="Walker B."/>
            <person name="Young S.K."/>
            <person name="Zeng Q."/>
            <person name="Gargeya S."/>
            <person name="Fitzgerald M."/>
            <person name="Haas B."/>
            <person name="Abouelleil A."/>
            <person name="Alvarado L."/>
            <person name="Arachchi H.M."/>
            <person name="Berlin A.M."/>
            <person name="Chapman S.B."/>
            <person name="Dewar J."/>
            <person name="Goldberg J."/>
            <person name="Griggs A."/>
            <person name="Gujja S."/>
            <person name="Hansen M."/>
            <person name="Howarth C."/>
            <person name="Imamovic A."/>
            <person name="Larimer J."/>
            <person name="McCowan C."/>
            <person name="Murphy C."/>
            <person name="Neiman D."/>
            <person name="Pearson M."/>
            <person name="Priest M."/>
            <person name="Roberts A."/>
            <person name="Saif S."/>
            <person name="Shea T."/>
            <person name="Sisk P."/>
            <person name="Sykes S."/>
            <person name="Wortman J."/>
            <person name="Nusbaum C."/>
            <person name="Birren B."/>
        </authorList>
    </citation>
    <scope>NUCLEOTIDE SEQUENCE [LARGE SCALE GENOMIC DNA]</scope>
    <source>
        <strain evidence="3 4">NF54</strain>
    </source>
</reference>
<dbReference type="Proteomes" id="UP000030673">
    <property type="component" value="Unassembled WGS sequence"/>
</dbReference>
<dbReference type="EMBL" id="KE123807">
    <property type="protein sequence ID" value="EWC88578.1"/>
    <property type="molecule type" value="Genomic_DNA"/>
</dbReference>
<dbReference type="Pfam" id="PF25342">
    <property type="entry name" value="GT_PLOD"/>
    <property type="match status" value="1"/>
</dbReference>
<evidence type="ECO:0000313" key="4">
    <source>
        <dbReference type="Proteomes" id="UP000030673"/>
    </source>
</evidence>
<proteinExistence type="predicted"/>
<name>W7JUE2_PLAFO</name>
<dbReference type="OMA" id="YSNIWYL"/>
<evidence type="ECO:0000259" key="2">
    <source>
        <dbReference type="Pfam" id="PF25342"/>
    </source>
</evidence>
<feature type="domain" description="PLOD1-3-like GT" evidence="2">
    <location>
        <begin position="18"/>
        <end position="106"/>
    </location>
</feature>
<keyword evidence="1" id="KW-0812">Transmembrane</keyword>
<dbReference type="InterPro" id="IPR057589">
    <property type="entry name" value="GT_PLOD"/>
</dbReference>
<sequence length="590" mass="70496">MSKDEKKIIEVLKEKIEKTKLHVLTFATHEQGYFKTLKESCKILNIDLKVLGMGIKWKGFIEKLIKVKEYLKLCNDKDIILFVDGFDTFFVQPANVIIERYLMNYDNFFVCTSEGAYSSNILFLRIIEKMHLVFHNSIFKYNDNIEWDSLHIKEKYKDFNFFHNNLNLLNSGGWISNVFLAKKILQYIPSFIDNDQVFLTNLYLDCNYLLKLQEKQSLNDTHSKSDLNFDPQNNLKYYNKIIIDNHNIIFHLFRGKRNLMLLDYGDCVNHFPLKPLINIYNIQGDEQIKKNNDINGINCINDVNDTNQYIYNIQGDEQIKKNNDINGINCINDVNDTNQYLHERNSQSEYLHEQNSQNQYLHERNSQNQYLHEQNSQMNSQNNKINCSKNRIYIFFMKKIFGKKDNYNNDDSLKKIEIIKESNKDRNEWKKKRTILDNVYMGNTIRKIGQIENTFNYSIIDMHTHTSPCILHMHCLRNVDNIIHKMGLKNKYTSTWYSRIWYLFYSLKGTLNFNYFSLLFSTTVGFISFFLIYIKYVLQILIYIDNNFRTNKMLCLNKMMFLLNDIEFSCVFTFILSILYWTFYIFNKSI</sequence>
<keyword evidence="1" id="KW-0472">Membrane</keyword>
<organism evidence="3 4">
    <name type="scientific">Plasmodium falciparum (isolate NF54)</name>
    <dbReference type="NCBI Taxonomy" id="5843"/>
    <lineage>
        <taxon>Eukaryota</taxon>
        <taxon>Sar</taxon>
        <taxon>Alveolata</taxon>
        <taxon>Apicomplexa</taxon>
        <taxon>Aconoidasida</taxon>
        <taxon>Haemosporida</taxon>
        <taxon>Plasmodiidae</taxon>
        <taxon>Plasmodium</taxon>
        <taxon>Plasmodium (Laverania)</taxon>
    </lineage>
</organism>
<gene>
    <name evidence="3" type="ORF">PFNF54_02609</name>
</gene>
<dbReference type="PANTHER" id="PTHR36587:SF2">
    <property type="entry name" value="EXPRESSION SITE-ASSOCIATED GENE 3 (ESAG3)-LIKE PROTEIN"/>
    <property type="match status" value="1"/>
</dbReference>